<evidence type="ECO:0000313" key="13">
    <source>
        <dbReference type="EMBL" id="AFG38875.1"/>
    </source>
</evidence>
<evidence type="ECO:0000256" key="6">
    <source>
        <dbReference type="ARBA" id="ARBA00022840"/>
    </source>
</evidence>
<dbReference type="SUPFAM" id="SSF89095">
    <property type="entry name" value="GatB/YqeY motif"/>
    <property type="match status" value="1"/>
</dbReference>
<dbReference type="NCBIfam" id="NF004014">
    <property type="entry name" value="PRK05477.1-4"/>
    <property type="match status" value="1"/>
</dbReference>
<dbReference type="InterPro" id="IPR014746">
    <property type="entry name" value="Gln_synth/guanido_kin_cat_dom"/>
</dbReference>
<dbReference type="AlphaFoldDB" id="H9UMY2"/>
<dbReference type="NCBIfam" id="NF004012">
    <property type="entry name" value="PRK05477.1-2"/>
    <property type="match status" value="1"/>
</dbReference>
<dbReference type="InterPro" id="IPR042114">
    <property type="entry name" value="GatB_C_1"/>
</dbReference>
<dbReference type="InterPro" id="IPR023168">
    <property type="entry name" value="GatB_Yqey_C_2"/>
</dbReference>
<dbReference type="GO" id="GO:0050566">
    <property type="term" value="F:asparaginyl-tRNA synthase (glutamine-hydrolyzing) activity"/>
    <property type="evidence" value="ECO:0007669"/>
    <property type="project" value="RHEA"/>
</dbReference>
<gene>
    <name evidence="11" type="primary">gatB</name>
    <name evidence="13" type="ordered locus">Spiaf_2851</name>
</gene>
<evidence type="ECO:0000256" key="2">
    <source>
        <dbReference type="ARBA" id="ARBA00011123"/>
    </source>
</evidence>
<dbReference type="GO" id="GO:0050567">
    <property type="term" value="F:glutaminyl-tRNA synthase (glutamine-hydrolyzing) activity"/>
    <property type="evidence" value="ECO:0007669"/>
    <property type="project" value="UniProtKB-UniRule"/>
</dbReference>
<evidence type="ECO:0000256" key="7">
    <source>
        <dbReference type="ARBA" id="ARBA00022917"/>
    </source>
</evidence>
<accession>H9UMY2</accession>
<keyword evidence="4 11" id="KW-0436">Ligase</keyword>
<keyword evidence="14" id="KW-1185">Reference proteome</keyword>
<comment type="function">
    <text evidence="8 11">Allows the formation of correctly charged Asn-tRNA(Asn) or Gln-tRNA(Gln) through the transamidation of misacylated Asp-tRNA(Asn) or Glu-tRNA(Gln) in organisms which lack either or both of asparaginyl-tRNA or glutaminyl-tRNA synthetases. The reaction takes place in the presence of glutamine and ATP through an activated phospho-Asp-tRNA(Asn) or phospho-Glu-tRNA(Gln).</text>
</comment>
<evidence type="ECO:0000256" key="3">
    <source>
        <dbReference type="ARBA" id="ARBA00016923"/>
    </source>
</evidence>
<evidence type="ECO:0000313" key="14">
    <source>
        <dbReference type="Proteomes" id="UP000007383"/>
    </source>
</evidence>
<dbReference type="Pfam" id="PF02934">
    <property type="entry name" value="GatB_N"/>
    <property type="match status" value="1"/>
</dbReference>
<dbReference type="Gene3D" id="1.10.10.410">
    <property type="match status" value="1"/>
</dbReference>
<name>H9UMY2_SPIAZ</name>
<keyword evidence="5 11" id="KW-0547">Nucleotide-binding</keyword>
<dbReference type="SUPFAM" id="SSF55931">
    <property type="entry name" value="Glutamine synthetase/guanido kinase"/>
    <property type="match status" value="1"/>
</dbReference>
<dbReference type="OrthoDB" id="9804078at2"/>
<dbReference type="GO" id="GO:0016740">
    <property type="term" value="F:transferase activity"/>
    <property type="evidence" value="ECO:0007669"/>
    <property type="project" value="UniProtKB-KW"/>
</dbReference>
<evidence type="ECO:0000256" key="10">
    <source>
        <dbReference type="ARBA" id="ARBA00047913"/>
    </source>
</evidence>
<dbReference type="eggNOG" id="COG0064">
    <property type="taxonomic scope" value="Bacteria"/>
</dbReference>
<proteinExistence type="inferred from homology"/>
<dbReference type="HAMAP" id="MF_00121">
    <property type="entry name" value="GatB"/>
    <property type="match status" value="1"/>
</dbReference>
<dbReference type="InterPro" id="IPR017958">
    <property type="entry name" value="Gln-tRNA_amidoTrfase_suB_CS"/>
</dbReference>
<dbReference type="GO" id="GO:0005524">
    <property type="term" value="F:ATP binding"/>
    <property type="evidence" value="ECO:0007669"/>
    <property type="project" value="UniProtKB-KW"/>
</dbReference>
<feature type="domain" description="Asn/Gln amidotransferase" evidence="12">
    <location>
        <begin position="327"/>
        <end position="474"/>
    </location>
</feature>
<evidence type="ECO:0000256" key="4">
    <source>
        <dbReference type="ARBA" id="ARBA00022598"/>
    </source>
</evidence>
<dbReference type="InterPro" id="IPR018027">
    <property type="entry name" value="Asn/Gln_amidotransferase"/>
</dbReference>
<comment type="catalytic activity">
    <reaction evidence="10 11">
        <text>L-glutamyl-tRNA(Gln) + L-glutamine + ATP + H2O = L-glutaminyl-tRNA(Gln) + L-glutamate + ADP + phosphate + H(+)</text>
        <dbReference type="Rhea" id="RHEA:17521"/>
        <dbReference type="Rhea" id="RHEA-COMP:9681"/>
        <dbReference type="Rhea" id="RHEA-COMP:9684"/>
        <dbReference type="ChEBI" id="CHEBI:15377"/>
        <dbReference type="ChEBI" id="CHEBI:15378"/>
        <dbReference type="ChEBI" id="CHEBI:29985"/>
        <dbReference type="ChEBI" id="CHEBI:30616"/>
        <dbReference type="ChEBI" id="CHEBI:43474"/>
        <dbReference type="ChEBI" id="CHEBI:58359"/>
        <dbReference type="ChEBI" id="CHEBI:78520"/>
        <dbReference type="ChEBI" id="CHEBI:78521"/>
        <dbReference type="ChEBI" id="CHEBI:456216"/>
    </reaction>
</comment>
<evidence type="ECO:0000256" key="11">
    <source>
        <dbReference type="HAMAP-Rule" id="MF_00121"/>
    </source>
</evidence>
<dbReference type="InterPro" id="IPR004413">
    <property type="entry name" value="GatB"/>
</dbReference>
<evidence type="ECO:0000256" key="5">
    <source>
        <dbReference type="ARBA" id="ARBA00022741"/>
    </source>
</evidence>
<dbReference type="PATRIC" id="fig|889378.3.peg.2825"/>
<comment type="subunit">
    <text evidence="2 11">Heterotrimer of A, B and C subunits.</text>
</comment>
<dbReference type="EMBL" id="CP003282">
    <property type="protein sequence ID" value="AFG38875.1"/>
    <property type="molecule type" value="Genomic_DNA"/>
</dbReference>
<dbReference type="Proteomes" id="UP000007383">
    <property type="component" value="Chromosome"/>
</dbReference>
<protein>
    <recommendedName>
        <fullName evidence="3 11">Aspartyl/glutamyl-tRNA(Asn/Gln) amidotransferase subunit B</fullName>
        <shortName evidence="11">Asp/Glu-ADT subunit B</shortName>
        <ecNumber evidence="11">6.3.5.-</ecNumber>
    </recommendedName>
</protein>
<dbReference type="Pfam" id="PF02637">
    <property type="entry name" value="GatB_Yqey"/>
    <property type="match status" value="1"/>
</dbReference>
<dbReference type="SMART" id="SM00845">
    <property type="entry name" value="GatB_Yqey"/>
    <property type="match status" value="1"/>
</dbReference>
<evidence type="ECO:0000256" key="8">
    <source>
        <dbReference type="ARBA" id="ARBA00024799"/>
    </source>
</evidence>
<dbReference type="InterPro" id="IPR017959">
    <property type="entry name" value="Asn/Gln-tRNA_amidoTrfase_suB/E"/>
</dbReference>
<dbReference type="KEGG" id="sfc:Spiaf_2851"/>
<keyword evidence="7 11" id="KW-0648">Protein biosynthesis</keyword>
<evidence type="ECO:0000256" key="9">
    <source>
        <dbReference type="ARBA" id="ARBA00047380"/>
    </source>
</evidence>
<keyword evidence="6 11" id="KW-0067">ATP-binding</keyword>
<keyword evidence="13" id="KW-0808">Transferase</keyword>
<sequence>MSATEYQSFIGLEIHVQLQTESKIFCGCRAAYGDEPNTNVCPVCLGYPGVLPALNEKAMELSYAVARALNCREAEMCAFDRKNYFYPDLPKNYQISQFAHPLGTDGWIEFVYQDQVRRVRIKECHLEEDAGKMIHAGDMSLLDYNRTGTPLLEIVTEPDITEGAEAEALLHQLRRMVRYLGVCDGNMDEGSMRCDANVSVNLRGNGLGSKVEVKNLNSSRFVRKALEHEIERQTAVLRDEGMISVETRLWNENRDVTESMRSKEAANDYRYFPEPDLPPFRPDADFLARVGEHMVELPLVRRQRFIRDYALTEVHADIITEEKSGADFYEAAVQHGADPGAAAAWFVSDIKKQLNKHGIDISRAELTPEYLADLLHRIDAAEISGKIAKEVLQRVFDGEGSPAEIIEARGLQLISDPAVLGEAVAAVFQDHPHAAAEIAAGQEKPVGFVVGQVMRRTDGKAQPELLQEIIRRQAREGNDNG</sequence>
<dbReference type="PANTHER" id="PTHR11659">
    <property type="entry name" value="GLUTAMYL-TRNA GLN AMIDOTRANSFERASE SUBUNIT B MITOCHONDRIAL AND PROKARYOTIC PET112-RELATED"/>
    <property type="match status" value="1"/>
</dbReference>
<dbReference type="STRING" id="889378.Spiaf_2851"/>
<reference evidence="14" key="1">
    <citation type="journal article" date="2013" name="Stand. Genomic Sci.">
        <title>Complete genome sequence of the halophilic bacterium Spirochaeta africana type strain (Z-7692(T)) from the alkaline Lake Magadi in the East African Rift.</title>
        <authorList>
            <person name="Liolos K."/>
            <person name="Abt B."/>
            <person name="Scheuner C."/>
            <person name="Teshima H."/>
            <person name="Held B."/>
            <person name="Lapidus A."/>
            <person name="Nolan M."/>
            <person name="Lucas S."/>
            <person name="Deshpande S."/>
            <person name="Cheng J.F."/>
            <person name="Tapia R."/>
            <person name="Goodwin L.A."/>
            <person name="Pitluck S."/>
            <person name="Pagani I."/>
            <person name="Ivanova N."/>
            <person name="Mavromatis K."/>
            <person name="Mikhailova N."/>
            <person name="Huntemann M."/>
            <person name="Pati A."/>
            <person name="Chen A."/>
            <person name="Palaniappan K."/>
            <person name="Land M."/>
            <person name="Rohde M."/>
            <person name="Tindall B.J."/>
            <person name="Detter J.C."/>
            <person name="Goker M."/>
            <person name="Bristow J."/>
            <person name="Eisen J.A."/>
            <person name="Markowitz V."/>
            <person name="Hugenholtz P."/>
            <person name="Woyke T."/>
            <person name="Klenk H.P."/>
            <person name="Kyrpides N.C."/>
        </authorList>
    </citation>
    <scope>NUCLEOTIDE SEQUENCE</scope>
    <source>
        <strain evidence="14">ATCC 700263 / DSM 8902 / Z-7692</strain>
    </source>
</reference>
<dbReference type="Gene3D" id="1.10.150.380">
    <property type="entry name" value="GatB domain, N-terminal subdomain"/>
    <property type="match status" value="1"/>
</dbReference>
<dbReference type="RefSeq" id="WP_014456857.1">
    <property type="nucleotide sequence ID" value="NC_017098.1"/>
</dbReference>
<dbReference type="EC" id="6.3.5.-" evidence="11"/>
<dbReference type="HOGENOM" id="CLU_019240_0_0_12"/>
<evidence type="ECO:0000259" key="12">
    <source>
        <dbReference type="SMART" id="SM00845"/>
    </source>
</evidence>
<dbReference type="InterPro" id="IPR006075">
    <property type="entry name" value="Asn/Gln-tRNA_Trfase_suB/E_cat"/>
</dbReference>
<dbReference type="PANTHER" id="PTHR11659:SF4">
    <property type="entry name" value="ASPARTYL_GLUTAMYL-TRNA(GLN) AMIDOTRANSFERASE SUBUNIT B_E CATALYTIC DOMAIN-CONTAINING PROTEIN"/>
    <property type="match status" value="1"/>
</dbReference>
<dbReference type="NCBIfam" id="TIGR00133">
    <property type="entry name" value="gatB"/>
    <property type="match status" value="1"/>
</dbReference>
<comment type="similarity">
    <text evidence="1 11">Belongs to the GatB/GatE family. GatB subfamily.</text>
</comment>
<dbReference type="PROSITE" id="PS01234">
    <property type="entry name" value="GATB"/>
    <property type="match status" value="1"/>
</dbReference>
<evidence type="ECO:0000256" key="1">
    <source>
        <dbReference type="ARBA" id="ARBA00005306"/>
    </source>
</evidence>
<dbReference type="GO" id="GO:0006412">
    <property type="term" value="P:translation"/>
    <property type="evidence" value="ECO:0007669"/>
    <property type="project" value="UniProtKB-UniRule"/>
</dbReference>
<dbReference type="InterPro" id="IPR003789">
    <property type="entry name" value="Asn/Gln_tRNA_amidoTrase-B-like"/>
</dbReference>
<organism evidence="13 14">
    <name type="scientific">Spirochaeta africana (strain ATCC 700263 / DSM 8902 / Z-7692)</name>
    <dbReference type="NCBI Taxonomy" id="889378"/>
    <lineage>
        <taxon>Bacteria</taxon>
        <taxon>Pseudomonadati</taxon>
        <taxon>Spirochaetota</taxon>
        <taxon>Spirochaetia</taxon>
        <taxon>Spirochaetales</taxon>
        <taxon>Spirochaetaceae</taxon>
        <taxon>Spirochaeta</taxon>
    </lineage>
</organism>
<comment type="catalytic activity">
    <reaction evidence="9 11">
        <text>L-aspartyl-tRNA(Asn) + L-glutamine + ATP + H2O = L-asparaginyl-tRNA(Asn) + L-glutamate + ADP + phosphate + 2 H(+)</text>
        <dbReference type="Rhea" id="RHEA:14513"/>
        <dbReference type="Rhea" id="RHEA-COMP:9674"/>
        <dbReference type="Rhea" id="RHEA-COMP:9677"/>
        <dbReference type="ChEBI" id="CHEBI:15377"/>
        <dbReference type="ChEBI" id="CHEBI:15378"/>
        <dbReference type="ChEBI" id="CHEBI:29985"/>
        <dbReference type="ChEBI" id="CHEBI:30616"/>
        <dbReference type="ChEBI" id="CHEBI:43474"/>
        <dbReference type="ChEBI" id="CHEBI:58359"/>
        <dbReference type="ChEBI" id="CHEBI:78515"/>
        <dbReference type="ChEBI" id="CHEBI:78516"/>
        <dbReference type="ChEBI" id="CHEBI:456216"/>
    </reaction>
</comment>